<dbReference type="GO" id="GO:0005549">
    <property type="term" value="F:odorant binding"/>
    <property type="evidence" value="ECO:0007669"/>
    <property type="project" value="InterPro"/>
</dbReference>
<comment type="caution">
    <text evidence="10">Lacks conserved residue(s) required for the propagation of feature annotation.</text>
</comment>
<evidence type="ECO:0000256" key="4">
    <source>
        <dbReference type="ARBA" id="ARBA00022692"/>
    </source>
</evidence>
<dbReference type="EMBL" id="KF487647">
    <property type="protein sequence ID" value="AII01045.1"/>
    <property type="molecule type" value="mRNA"/>
</dbReference>
<feature type="transmembrane region" description="Helical" evidence="10">
    <location>
        <begin position="140"/>
        <end position="166"/>
    </location>
</feature>
<name>A0A076EDB5_9NEOP</name>
<dbReference type="PANTHER" id="PTHR21137:SF35">
    <property type="entry name" value="ODORANT RECEPTOR 19A-RELATED"/>
    <property type="match status" value="1"/>
</dbReference>
<keyword evidence="2" id="KW-1003">Cell membrane</keyword>
<evidence type="ECO:0000313" key="11">
    <source>
        <dbReference type="EMBL" id="AII01045.1"/>
    </source>
</evidence>
<dbReference type="GO" id="GO:0005886">
    <property type="term" value="C:plasma membrane"/>
    <property type="evidence" value="ECO:0007669"/>
    <property type="project" value="UniProtKB-SubCell"/>
</dbReference>
<reference evidence="11" key="1">
    <citation type="journal article" date="2014" name="Insect Biochem. Mol. Biol.">
        <title>Antennal transcriptome analysis and comparison of olfactory genes in two sympatric defoliators, Dendrolimus houi and Dendrolimus kikuchii (Lepidoptera: Lasiocampidae).</title>
        <authorList>
            <person name="Zhang S."/>
            <person name="Zhang Z."/>
            <person name="Wang H."/>
            <person name="Kong X."/>
        </authorList>
    </citation>
    <scope>NUCLEOTIDE SEQUENCE</scope>
</reference>
<feature type="transmembrane region" description="Helical" evidence="10">
    <location>
        <begin position="84"/>
        <end position="103"/>
    </location>
</feature>
<keyword evidence="7 10" id="KW-0472">Membrane</keyword>
<feature type="transmembrane region" description="Helical" evidence="10">
    <location>
        <begin position="274"/>
        <end position="294"/>
    </location>
</feature>
<dbReference type="InterPro" id="IPR004117">
    <property type="entry name" value="7tm6_olfct_rcpt"/>
</dbReference>
<feature type="transmembrane region" description="Helical" evidence="10">
    <location>
        <begin position="178"/>
        <end position="199"/>
    </location>
</feature>
<dbReference type="GO" id="GO:0007165">
    <property type="term" value="P:signal transduction"/>
    <property type="evidence" value="ECO:0007669"/>
    <property type="project" value="UniProtKB-KW"/>
</dbReference>
<protein>
    <recommendedName>
        <fullName evidence="10">Odorant receptor</fullName>
    </recommendedName>
</protein>
<organism evidence="11">
    <name type="scientific">Dendrolimus houi</name>
    <dbReference type="NCBI Taxonomy" id="765132"/>
    <lineage>
        <taxon>Eukaryota</taxon>
        <taxon>Metazoa</taxon>
        <taxon>Ecdysozoa</taxon>
        <taxon>Arthropoda</taxon>
        <taxon>Hexapoda</taxon>
        <taxon>Insecta</taxon>
        <taxon>Pterygota</taxon>
        <taxon>Neoptera</taxon>
        <taxon>Endopterygota</taxon>
        <taxon>Lepidoptera</taxon>
        <taxon>Glossata</taxon>
        <taxon>Ditrysia</taxon>
        <taxon>Bombycoidea</taxon>
        <taxon>Lasiocampidae</taxon>
        <taxon>Dendrolimus</taxon>
    </lineage>
</organism>
<sequence length="395" mass="46123">MRLLTEETISKYTQTVGKRNQIDEIIKPIFLIQRLLGQQTLDPSWTWRRYIWNQLFTVSLLLYVILGTFEVLSQITDIKTTAEAYYTLIICSICPIKYLLFVGQRYTFQKLYVTAKTDLFDLIKQNSEEKESAVSDKGKIMIKILFALITFPCIMYLVIAFCYYAGGERVTLSKTTSILMPMASPFYEIGLILHTIFLFEMAFSILSIDMWFVFLMFMLCMASDSLSQMLKVKQNNNETDQIYSIRLNDLLRKFHKAHQKQTKYLSILSDMYKWASLVPLLQVFLFVCLLLLLMSEGFNWAFASNILPIFVQIFAYNWYGEQIKIKTANTNMALLDFDWTKMHLKDKKSYYIIMTYMNKEFGIKTAVGNDLSLFTMTSVLKASYQTYAVLNTMKD</sequence>
<keyword evidence="6 10" id="KW-1133">Transmembrane helix</keyword>
<evidence type="ECO:0000256" key="3">
    <source>
        <dbReference type="ARBA" id="ARBA00022606"/>
    </source>
</evidence>
<comment type="similarity">
    <text evidence="10">Belongs to the insect chemoreceptor superfamily. Heteromeric odorant receptor channel (TC 1.A.69) family.</text>
</comment>
<evidence type="ECO:0000256" key="8">
    <source>
        <dbReference type="ARBA" id="ARBA00023170"/>
    </source>
</evidence>
<dbReference type="AlphaFoldDB" id="A0A076EDB5"/>
<dbReference type="Pfam" id="PF02949">
    <property type="entry name" value="7tm_6"/>
    <property type="match status" value="1"/>
</dbReference>
<dbReference type="PANTHER" id="PTHR21137">
    <property type="entry name" value="ODORANT RECEPTOR"/>
    <property type="match status" value="1"/>
</dbReference>
<proteinExistence type="evidence at transcript level"/>
<evidence type="ECO:0000256" key="10">
    <source>
        <dbReference type="RuleBase" id="RU351113"/>
    </source>
</evidence>
<keyword evidence="9 10" id="KW-0807">Transducer</keyword>
<evidence type="ECO:0000256" key="2">
    <source>
        <dbReference type="ARBA" id="ARBA00022475"/>
    </source>
</evidence>
<evidence type="ECO:0000256" key="9">
    <source>
        <dbReference type="ARBA" id="ARBA00023224"/>
    </source>
</evidence>
<evidence type="ECO:0000256" key="6">
    <source>
        <dbReference type="ARBA" id="ARBA00022989"/>
    </source>
</evidence>
<comment type="subcellular location">
    <subcellularLocation>
        <location evidence="1 10">Cell membrane</location>
        <topology evidence="1 10">Multi-pass membrane protein</topology>
    </subcellularLocation>
</comment>
<dbReference type="GO" id="GO:0004984">
    <property type="term" value="F:olfactory receptor activity"/>
    <property type="evidence" value="ECO:0007669"/>
    <property type="project" value="InterPro"/>
</dbReference>
<keyword evidence="8 10" id="KW-0675">Receptor</keyword>
<feature type="transmembrane region" description="Helical" evidence="10">
    <location>
        <begin position="300"/>
        <end position="319"/>
    </location>
</feature>
<keyword evidence="3 10" id="KW-0716">Sensory transduction</keyword>
<evidence type="ECO:0000256" key="1">
    <source>
        <dbReference type="ARBA" id="ARBA00004651"/>
    </source>
</evidence>
<keyword evidence="5 10" id="KW-0552">Olfaction</keyword>
<keyword evidence="4 10" id="KW-0812">Transmembrane</keyword>
<gene>
    <name evidence="11" type="primary">OR1</name>
</gene>
<evidence type="ECO:0000256" key="7">
    <source>
        <dbReference type="ARBA" id="ARBA00023136"/>
    </source>
</evidence>
<accession>A0A076EDB5</accession>
<evidence type="ECO:0000256" key="5">
    <source>
        <dbReference type="ARBA" id="ARBA00022725"/>
    </source>
</evidence>
<feature type="transmembrane region" description="Helical" evidence="10">
    <location>
        <begin position="51"/>
        <end position="72"/>
    </location>
</feature>